<accession>A0A9X1R650</accession>
<sequence length="148" mass="17725">MTKDIIRDKFLGPILIILLFAIFNIKRTNDWLFLLIILLIGFTILSLVGYLRNDLYIKYFSLENEKLLISFQKNFSKNREDKFSHNSKSLELVKFRSKSFLDPFHIITVRFQDENGFYDTKSFKTNKDKTFIELIYKLNKEKTKHNNV</sequence>
<proteinExistence type="predicted"/>
<keyword evidence="1" id="KW-0472">Membrane</keyword>
<feature type="transmembrane region" description="Helical" evidence="1">
    <location>
        <begin position="31"/>
        <end position="51"/>
    </location>
</feature>
<protein>
    <submittedName>
        <fullName evidence="2">Uncharacterized protein</fullName>
    </submittedName>
</protein>
<evidence type="ECO:0000313" key="3">
    <source>
        <dbReference type="Proteomes" id="UP001139462"/>
    </source>
</evidence>
<evidence type="ECO:0000313" key="2">
    <source>
        <dbReference type="EMBL" id="MCG2432203.1"/>
    </source>
</evidence>
<evidence type="ECO:0000256" key="1">
    <source>
        <dbReference type="SAM" id="Phobius"/>
    </source>
</evidence>
<keyword evidence="1" id="KW-1133">Transmembrane helix</keyword>
<keyword evidence="3" id="KW-1185">Reference proteome</keyword>
<reference evidence="2" key="1">
    <citation type="submission" date="2021-09" db="EMBL/GenBank/DDBJ databases">
        <title>Genome of Aequorivita sp. strain F64183.</title>
        <authorList>
            <person name="Wang Y."/>
        </authorList>
    </citation>
    <scope>NUCLEOTIDE SEQUENCE</scope>
    <source>
        <strain evidence="2">F64183</strain>
    </source>
</reference>
<name>A0A9X1R650_9FLAO</name>
<dbReference type="RefSeq" id="WP_237609270.1">
    <property type="nucleotide sequence ID" value="NZ_JAIRBB010000039.1"/>
</dbReference>
<keyword evidence="1" id="KW-0812">Transmembrane</keyword>
<dbReference type="EMBL" id="JAIRBB010000039">
    <property type="protein sequence ID" value="MCG2432203.1"/>
    <property type="molecule type" value="Genomic_DNA"/>
</dbReference>
<feature type="transmembrane region" description="Helical" evidence="1">
    <location>
        <begin position="9"/>
        <end position="25"/>
    </location>
</feature>
<comment type="caution">
    <text evidence="2">The sequence shown here is derived from an EMBL/GenBank/DDBJ whole genome shotgun (WGS) entry which is preliminary data.</text>
</comment>
<dbReference type="Proteomes" id="UP001139462">
    <property type="component" value="Unassembled WGS sequence"/>
</dbReference>
<dbReference type="AlphaFoldDB" id="A0A9X1R650"/>
<organism evidence="2 3">
    <name type="scientific">Aequorivita xiaoshiensis</name>
    <dbReference type="NCBI Taxonomy" id="2874476"/>
    <lineage>
        <taxon>Bacteria</taxon>
        <taxon>Pseudomonadati</taxon>
        <taxon>Bacteroidota</taxon>
        <taxon>Flavobacteriia</taxon>
        <taxon>Flavobacteriales</taxon>
        <taxon>Flavobacteriaceae</taxon>
        <taxon>Aequorivita</taxon>
    </lineage>
</organism>
<gene>
    <name evidence="2" type="ORF">K8344_13840</name>
</gene>